<keyword evidence="1" id="KW-1133">Transmembrane helix</keyword>
<evidence type="ECO:0000256" key="1">
    <source>
        <dbReference type="SAM" id="Phobius"/>
    </source>
</evidence>
<feature type="transmembrane region" description="Helical" evidence="1">
    <location>
        <begin position="592"/>
        <end position="617"/>
    </location>
</feature>
<organism evidence="3 4">
    <name type="scientific">[Clostridium] polysaccharolyticum</name>
    <dbReference type="NCBI Taxonomy" id="29364"/>
    <lineage>
        <taxon>Bacteria</taxon>
        <taxon>Bacillati</taxon>
        <taxon>Bacillota</taxon>
        <taxon>Clostridia</taxon>
        <taxon>Lachnospirales</taxon>
        <taxon>Lachnospiraceae</taxon>
    </lineage>
</organism>
<evidence type="ECO:0000313" key="4">
    <source>
        <dbReference type="Proteomes" id="UP000199800"/>
    </source>
</evidence>
<feature type="transmembrane region" description="Helical" evidence="1">
    <location>
        <begin position="124"/>
        <end position="142"/>
    </location>
</feature>
<feature type="transmembrane region" description="Helical" evidence="1">
    <location>
        <begin position="162"/>
        <end position="179"/>
    </location>
</feature>
<feature type="transmembrane region" description="Helical" evidence="1">
    <location>
        <begin position="84"/>
        <end position="103"/>
    </location>
</feature>
<feature type="transmembrane region" description="Helical" evidence="1">
    <location>
        <begin position="30"/>
        <end position="48"/>
    </location>
</feature>
<gene>
    <name evidence="3" type="ORF">SAMN04487772_13325</name>
</gene>
<protein>
    <submittedName>
        <fullName evidence="3">Transglutaminase-like superfamily protein</fullName>
    </submittedName>
</protein>
<keyword evidence="4" id="KW-1185">Reference proteome</keyword>
<dbReference type="OrthoDB" id="9804872at2"/>
<dbReference type="SUPFAM" id="SSF54001">
    <property type="entry name" value="Cysteine proteinases"/>
    <property type="match status" value="1"/>
</dbReference>
<dbReference type="InterPro" id="IPR002931">
    <property type="entry name" value="Transglutaminase-like"/>
</dbReference>
<dbReference type="AlphaFoldDB" id="A0A1I0FNZ3"/>
<evidence type="ECO:0000259" key="2">
    <source>
        <dbReference type="SMART" id="SM00460"/>
    </source>
</evidence>
<keyword evidence="1" id="KW-0812">Transmembrane</keyword>
<feature type="transmembrane region" description="Helical" evidence="1">
    <location>
        <begin position="55"/>
        <end position="72"/>
    </location>
</feature>
<dbReference type="SMART" id="SM00460">
    <property type="entry name" value="TGc"/>
    <property type="match status" value="1"/>
</dbReference>
<feature type="domain" description="Transglutaminase-like" evidence="2">
    <location>
        <begin position="467"/>
        <end position="539"/>
    </location>
</feature>
<accession>A0A1I0FNZ3</accession>
<dbReference type="PANTHER" id="PTHR42736">
    <property type="entry name" value="PROTEIN-GLUTAMINE GAMMA-GLUTAMYLTRANSFERASE"/>
    <property type="match status" value="1"/>
</dbReference>
<dbReference type="Proteomes" id="UP000199800">
    <property type="component" value="Unassembled WGS sequence"/>
</dbReference>
<dbReference type="EMBL" id="FOHN01000033">
    <property type="protein sequence ID" value="SET59233.1"/>
    <property type="molecule type" value="Genomic_DNA"/>
</dbReference>
<dbReference type="Pfam" id="PF01841">
    <property type="entry name" value="Transglut_core"/>
    <property type="match status" value="1"/>
</dbReference>
<dbReference type="InterPro" id="IPR052901">
    <property type="entry name" value="Bact_TGase-like"/>
</dbReference>
<dbReference type="PANTHER" id="PTHR42736:SF1">
    <property type="entry name" value="PROTEIN-GLUTAMINE GAMMA-GLUTAMYLTRANSFERASE"/>
    <property type="match status" value="1"/>
</dbReference>
<sequence>MKIIYEKGLPLILAILLGFQECSWFQVPASFLLLLFFCGIAVLILYVWEKKQWNLVAGVLLFVVAVPVILRIGKICFLERQDWLYVGCFGQCILLILLMKYIWGKCVVSSVLILSCIVLRVCDKPVFSCLLVLGLVYFLLAVSEWIHTKFYQRRLDNQRSMGLMPVYFLLLVVLLCLPVKETPFDWSFVVNPVQHMYENVCTLIEDIKDARNNEKSFFSYKLNGEDSKESRLGGSIEDSSTVLLKVKGRKRNGYSIYLTGSVYDTYTGNGWIRSNMEGENDSVKEEHILAKKELEQACLSQQWGKVKEETVYSEESLYIRYGRLKTKTIFYPAYLNDISLISKSEDYHEENANLYFQKKRKRGYQYQAFYRDVNLESELVKGYLRSLGEASLKDRVLRQRTAKIASKNLQLPSSYSDKVKELAFKVTKDCENSYDKMMEICQYVRRFPYTKKVEDVKEKQDFVEDFLFRTQRGYCTYFATSVAVMGRCIGIPTRYVEGMVIQEDSKEKDEYYILDGNCMHAWCEAYFAGFGWVRFEATPGYGNKKGSWKPAGGKNYYEHTPKKEEQLPLQLVAKEVPMIEARHSENQKKLRTLLFIVWVLLAGLILFFITFLAMYIFRSRRVRTEEEQCTQLLKELMFYLRKLGFVREDSETLTRFYVRVKQKMQLDSAEKEKQLKDTIDIYLRMRYGKIVPERKELEKMRKTVSMVRNVLKECMDRVPYLLVCMEAKMLF</sequence>
<dbReference type="STRING" id="29364.SAMN04487772_13325"/>
<dbReference type="Gene3D" id="3.10.620.30">
    <property type="match status" value="1"/>
</dbReference>
<reference evidence="3 4" key="1">
    <citation type="submission" date="2016-10" db="EMBL/GenBank/DDBJ databases">
        <authorList>
            <person name="de Groot N.N."/>
        </authorList>
    </citation>
    <scope>NUCLEOTIDE SEQUENCE [LARGE SCALE GENOMIC DNA]</scope>
    <source>
        <strain evidence="3 4">DSM 1801</strain>
    </source>
</reference>
<keyword evidence="1" id="KW-0472">Membrane</keyword>
<evidence type="ECO:0000313" key="3">
    <source>
        <dbReference type="EMBL" id="SET59233.1"/>
    </source>
</evidence>
<dbReference type="InterPro" id="IPR038765">
    <property type="entry name" value="Papain-like_cys_pep_sf"/>
</dbReference>
<name>A0A1I0FNZ3_9FIRM</name>
<proteinExistence type="predicted"/>
<dbReference type="RefSeq" id="WP_092478893.1">
    <property type="nucleotide sequence ID" value="NZ_FOHN01000033.1"/>
</dbReference>